<feature type="transmembrane region" description="Helical" evidence="1">
    <location>
        <begin position="62"/>
        <end position="80"/>
    </location>
</feature>
<keyword evidence="1" id="KW-0812">Transmembrane</keyword>
<evidence type="ECO:0000313" key="3">
    <source>
        <dbReference type="Proteomes" id="UP000030687"/>
    </source>
</evidence>
<proteinExistence type="predicted"/>
<evidence type="ECO:0000256" key="1">
    <source>
        <dbReference type="SAM" id="Phobius"/>
    </source>
</evidence>
<reference evidence="2 3" key="1">
    <citation type="submission" date="2013-10" db="EMBL/GenBank/DDBJ databases">
        <authorList>
            <consortium name="International Citrus Genome Consortium"/>
            <person name="Jenkins J."/>
            <person name="Schmutz J."/>
            <person name="Prochnik S."/>
            <person name="Rokhsar D."/>
            <person name="Gmitter F."/>
            <person name="Ollitrault P."/>
            <person name="Machado M."/>
            <person name="Talon M."/>
            <person name="Wincker P."/>
            <person name="Jaillon O."/>
            <person name="Morgante M."/>
        </authorList>
    </citation>
    <scope>NUCLEOTIDE SEQUENCE</scope>
    <source>
        <strain evidence="3">cv. Clemenules</strain>
    </source>
</reference>
<dbReference type="Proteomes" id="UP000030687">
    <property type="component" value="Unassembled WGS sequence"/>
</dbReference>
<keyword evidence="1" id="KW-0472">Membrane</keyword>
<name>V4RPY6_CITCL</name>
<accession>V4RPY6</accession>
<keyword evidence="3" id="KW-1185">Reference proteome</keyword>
<sequence length="92" mass="10965">MCRKWCQVWAHIESCTWWAIGIVSIVCVGNNVNIIQPMCVSSGCFCTEQIIYYYIRVPHPLFLFWVMQVLTSSFPFSFVLRECYQFFDLTRY</sequence>
<keyword evidence="1" id="KW-1133">Transmembrane helix</keyword>
<organism evidence="2 3">
    <name type="scientific">Citrus clementina</name>
    <name type="common">Clementine</name>
    <name type="synonym">Citrus deliciosa x Citrus sinensis</name>
    <dbReference type="NCBI Taxonomy" id="85681"/>
    <lineage>
        <taxon>Eukaryota</taxon>
        <taxon>Viridiplantae</taxon>
        <taxon>Streptophyta</taxon>
        <taxon>Embryophyta</taxon>
        <taxon>Tracheophyta</taxon>
        <taxon>Spermatophyta</taxon>
        <taxon>Magnoliopsida</taxon>
        <taxon>eudicotyledons</taxon>
        <taxon>Gunneridae</taxon>
        <taxon>Pentapetalae</taxon>
        <taxon>rosids</taxon>
        <taxon>malvids</taxon>
        <taxon>Sapindales</taxon>
        <taxon>Rutaceae</taxon>
        <taxon>Aurantioideae</taxon>
        <taxon>Citrus</taxon>
    </lineage>
</organism>
<gene>
    <name evidence="2" type="ORF">CICLE_v10029687mg</name>
</gene>
<evidence type="ECO:0000313" key="2">
    <source>
        <dbReference type="EMBL" id="ESR36483.1"/>
    </source>
</evidence>
<protein>
    <submittedName>
        <fullName evidence="2">Uncharacterized protein</fullName>
    </submittedName>
</protein>
<dbReference type="Gramene" id="ESR36483">
    <property type="protein sequence ID" value="ESR36483"/>
    <property type="gene ID" value="CICLE_v10029687mg"/>
</dbReference>
<dbReference type="KEGG" id="cic:CICLE_v10029687mg"/>
<dbReference type="AlphaFoldDB" id="V4RPY6"/>
<dbReference type="InParanoid" id="V4RPY6"/>
<dbReference type="EMBL" id="KI536978">
    <property type="protein sequence ID" value="ESR36483.1"/>
    <property type="molecule type" value="Genomic_DNA"/>
</dbReference>